<dbReference type="HOGENOM" id="CLU_024202_0_0_1"/>
<comment type="subcellular location">
    <subcellularLocation>
        <location evidence="2">Chromosome</location>
        <location evidence="2">Telomere</location>
    </subcellularLocation>
    <subcellularLocation>
        <location evidence="1">Nucleus</location>
    </subcellularLocation>
</comment>
<dbReference type="InterPro" id="IPR006165">
    <property type="entry name" value="Ku70"/>
</dbReference>
<reference evidence="18" key="2">
    <citation type="journal article" date="2013" name="G3 (Bethesda)">
        <title>Genomes of Ashbya fungi isolated from insects reveal four mating-type loci, numerous translocations, lack of transposons, and distinct gene duplications.</title>
        <authorList>
            <person name="Dietrich F.S."/>
            <person name="Voegeli S."/>
            <person name="Kuo S."/>
            <person name="Philippsen P."/>
        </authorList>
    </citation>
    <scope>GENOME REANNOTATION</scope>
    <source>
        <strain evidence="18">ATCC 10895 / CBS 109.51 / FGSC 9923 / NRRL Y-1056</strain>
    </source>
</reference>
<evidence type="ECO:0000256" key="13">
    <source>
        <dbReference type="ARBA" id="ARBA00023172"/>
    </source>
</evidence>
<dbReference type="GO" id="GO:0000723">
    <property type="term" value="P:telomere maintenance"/>
    <property type="evidence" value="ECO:0000318"/>
    <property type="project" value="GO_Central"/>
</dbReference>
<organism evidence="17 18">
    <name type="scientific">Eremothecium gossypii (strain ATCC 10895 / CBS 109.51 / FGSC 9923 / NRRL Y-1056)</name>
    <name type="common">Yeast</name>
    <name type="synonym">Ashbya gossypii</name>
    <dbReference type="NCBI Taxonomy" id="284811"/>
    <lineage>
        <taxon>Eukaryota</taxon>
        <taxon>Fungi</taxon>
        <taxon>Dikarya</taxon>
        <taxon>Ascomycota</taxon>
        <taxon>Saccharomycotina</taxon>
        <taxon>Saccharomycetes</taxon>
        <taxon>Saccharomycetales</taxon>
        <taxon>Saccharomycetaceae</taxon>
        <taxon>Eremothecium</taxon>
    </lineage>
</organism>
<evidence type="ECO:0000256" key="4">
    <source>
        <dbReference type="ARBA" id="ARBA00012551"/>
    </source>
</evidence>
<dbReference type="GO" id="GO:0000781">
    <property type="term" value="C:chromosome, telomeric region"/>
    <property type="evidence" value="ECO:0007669"/>
    <property type="project" value="UniProtKB-SubCell"/>
</dbReference>
<reference evidence="17 18" key="1">
    <citation type="journal article" date="2004" name="Science">
        <title>The Ashbya gossypii genome as a tool for mapping the ancient Saccharomyces cerevisiae genome.</title>
        <authorList>
            <person name="Dietrich F.S."/>
            <person name="Voegeli S."/>
            <person name="Brachat S."/>
            <person name="Lerch A."/>
            <person name="Gates K."/>
            <person name="Steiner S."/>
            <person name="Mohr C."/>
            <person name="Pohlmann R."/>
            <person name="Luedi P."/>
            <person name="Choi S."/>
            <person name="Wing R.A."/>
            <person name="Flavier A."/>
            <person name="Gaffney T.D."/>
            <person name="Philippsen P."/>
        </authorList>
    </citation>
    <scope>NUCLEOTIDE SEQUENCE [LARGE SCALE GENOMIC DNA]</scope>
    <source>
        <strain evidence="18">ATCC 10895 / CBS 109.51 / FGSC 9923 / NRRL Y-1056</strain>
    </source>
</reference>
<keyword evidence="9" id="KW-0347">Helicase</keyword>
<keyword evidence="10" id="KW-0067">ATP-binding</keyword>
<comment type="similarity">
    <text evidence="3">Belongs to the ku70 family.</text>
</comment>
<dbReference type="InterPro" id="IPR047087">
    <property type="entry name" value="KU70_core_dom"/>
</dbReference>
<dbReference type="InterPro" id="IPR006164">
    <property type="entry name" value="DNA_bd_Ku70/Ku80"/>
</dbReference>
<feature type="domain" description="Ku" evidence="16">
    <location>
        <begin position="322"/>
        <end position="466"/>
    </location>
</feature>
<dbReference type="Proteomes" id="UP000000591">
    <property type="component" value="Chromosome VI"/>
</dbReference>
<dbReference type="PANTHER" id="PTHR12604">
    <property type="entry name" value="KU AUTOANTIGEN DNA HELICASE"/>
    <property type="match status" value="1"/>
</dbReference>
<dbReference type="FunFam" id="3.40.50.410:FF:000099">
    <property type="entry name" value="Yku70p"/>
    <property type="match status" value="1"/>
</dbReference>
<keyword evidence="14" id="KW-0234">DNA repair</keyword>
<dbReference type="CDD" id="cd00788">
    <property type="entry name" value="KU70"/>
    <property type="match status" value="1"/>
</dbReference>
<evidence type="ECO:0000256" key="5">
    <source>
        <dbReference type="ARBA" id="ARBA00022454"/>
    </source>
</evidence>
<dbReference type="GO" id="GO:0043564">
    <property type="term" value="C:Ku70:Ku80 complex"/>
    <property type="evidence" value="ECO:0000318"/>
    <property type="project" value="GO_Central"/>
</dbReference>
<dbReference type="Gene3D" id="3.40.50.410">
    <property type="entry name" value="von Willebrand factor, type A domain"/>
    <property type="match status" value="1"/>
</dbReference>
<dbReference type="Gene3D" id="2.40.290.10">
    <property type="match status" value="1"/>
</dbReference>
<dbReference type="InterPro" id="IPR005161">
    <property type="entry name" value="Ku_N"/>
</dbReference>
<dbReference type="Pfam" id="PF02735">
    <property type="entry name" value="Ku"/>
    <property type="match status" value="1"/>
</dbReference>
<evidence type="ECO:0000256" key="7">
    <source>
        <dbReference type="ARBA" id="ARBA00022763"/>
    </source>
</evidence>
<dbReference type="STRING" id="284811.Q752Y0"/>
<keyword evidence="7" id="KW-0227">DNA damage</keyword>
<dbReference type="GO" id="GO:0003678">
    <property type="term" value="F:DNA helicase activity"/>
    <property type="evidence" value="ECO:0007669"/>
    <property type="project" value="UniProtKB-EC"/>
</dbReference>
<evidence type="ECO:0000256" key="1">
    <source>
        <dbReference type="ARBA" id="ARBA00004123"/>
    </source>
</evidence>
<keyword evidence="8" id="KW-0378">Hydrolase</keyword>
<dbReference type="GO" id="GO:0042162">
    <property type="term" value="F:telomeric DNA binding"/>
    <property type="evidence" value="ECO:0000318"/>
    <property type="project" value="GO_Central"/>
</dbReference>
<gene>
    <name evidence="17" type="ORF">AGOS_AFR443C</name>
</gene>
<evidence type="ECO:0000256" key="10">
    <source>
        <dbReference type="ARBA" id="ARBA00022840"/>
    </source>
</evidence>
<evidence type="ECO:0000256" key="11">
    <source>
        <dbReference type="ARBA" id="ARBA00022895"/>
    </source>
</evidence>
<sequence length="576" mass="65785">MEGDKPDFLKSILDSTADKEDDKRHLRYNVHEGIVFCVELSHNMYKPSPELEGKKQLLEILEALLELMEQLVAVMPDTGVGCYFFQCRHREAKQGIYELFPLRDVNVAHMKKVFLLLEGIRTGKRSLEEELPYDGRHPTSLDVVFTSIQDQFLQEVPEQRLYNNKKIFLFTDNDSPPEKESLGSRTRLRKVVDDLNDYYINFSTFFIGTEQRPFDESFYSDILKLGAQVAAEGSSKPLYDGPSTKPISVSYIRSRVLRKKEVRRLRYSCPLFLNEEQGLVVSVKGYAATTYERPGARYRMVYQHEDVQREAFSHRRYLDPDTGEEATEDLCKVYQIGDDCLDLPDDLENLITNFAAPTSDSFLRMLGSRTAVAVLPYYNNIHHVTFLVPDDSVYAGSAAVLASLHRTLRASQRAVVLYGKLRATSLPALYALAPAAAPLPDAVFILARLPFQEEVRKFPALSPPQASLASPDYAVLQKITSRIIDLLVLSSPYAPADFKNPVIATHFRLLSDHLFETAQDPRTDDTIARLLRLRHRVLDDPESRLAKYLRHWNAFYARHQQVASPSPTKYSKRRRP</sequence>
<evidence type="ECO:0000256" key="14">
    <source>
        <dbReference type="ARBA" id="ARBA00023204"/>
    </source>
</evidence>
<dbReference type="GO" id="GO:0016787">
    <property type="term" value="F:hydrolase activity"/>
    <property type="evidence" value="ECO:0007669"/>
    <property type="project" value="UniProtKB-KW"/>
</dbReference>
<dbReference type="SUPFAM" id="SSF100939">
    <property type="entry name" value="SPOC domain-like"/>
    <property type="match status" value="1"/>
</dbReference>
<keyword evidence="6" id="KW-0547">Nucleotide-binding</keyword>
<dbReference type="InterPro" id="IPR016194">
    <property type="entry name" value="SPOC-like_C_dom_sf"/>
</dbReference>
<evidence type="ECO:0000256" key="12">
    <source>
        <dbReference type="ARBA" id="ARBA00023125"/>
    </source>
</evidence>
<keyword evidence="13" id="KW-0233">DNA recombination</keyword>
<evidence type="ECO:0000256" key="2">
    <source>
        <dbReference type="ARBA" id="ARBA00004574"/>
    </source>
</evidence>
<dbReference type="SMART" id="SM00559">
    <property type="entry name" value="Ku78"/>
    <property type="match status" value="1"/>
</dbReference>
<dbReference type="FunFam" id="2.40.290.10:FF:000036">
    <property type="entry name" value="AaceriAFR443Cp"/>
    <property type="match status" value="1"/>
</dbReference>
<dbReference type="PANTHER" id="PTHR12604:SF2">
    <property type="entry name" value="X-RAY REPAIR CROSS-COMPLEMENTING PROTEIN 6"/>
    <property type="match status" value="1"/>
</dbReference>
<dbReference type="eggNOG" id="KOG2327">
    <property type="taxonomic scope" value="Eukaryota"/>
</dbReference>
<dbReference type="AlphaFoldDB" id="Q752Y0"/>
<dbReference type="PIRSF" id="PIRSF003033">
    <property type="entry name" value="Ku70"/>
    <property type="match status" value="1"/>
</dbReference>
<dbReference type="OrthoDB" id="3249161at2759"/>
<dbReference type="InterPro" id="IPR036465">
    <property type="entry name" value="vWFA_dom_sf"/>
</dbReference>
<dbReference type="GO" id="GO:0006303">
    <property type="term" value="P:double-strand break repair via nonhomologous end joining"/>
    <property type="evidence" value="ECO:0000318"/>
    <property type="project" value="GO_Central"/>
</dbReference>
<evidence type="ECO:0000313" key="17">
    <source>
        <dbReference type="EMBL" id="AAS53814.1"/>
    </source>
</evidence>
<dbReference type="GO" id="GO:0003684">
    <property type="term" value="F:damaged DNA binding"/>
    <property type="evidence" value="ECO:0007669"/>
    <property type="project" value="InterPro"/>
</dbReference>
<evidence type="ECO:0000256" key="6">
    <source>
        <dbReference type="ARBA" id="ARBA00022741"/>
    </source>
</evidence>
<dbReference type="EC" id="3.6.4.12" evidence="4"/>
<dbReference type="SUPFAM" id="SSF53300">
    <property type="entry name" value="vWA-like"/>
    <property type="match status" value="1"/>
</dbReference>
<dbReference type="KEGG" id="ago:AGOS_AFR443C"/>
<evidence type="ECO:0000256" key="9">
    <source>
        <dbReference type="ARBA" id="ARBA00022806"/>
    </source>
</evidence>
<evidence type="ECO:0000256" key="8">
    <source>
        <dbReference type="ARBA" id="ARBA00022801"/>
    </source>
</evidence>
<proteinExistence type="inferred from homology"/>
<evidence type="ECO:0000313" key="18">
    <source>
        <dbReference type="Proteomes" id="UP000000591"/>
    </source>
</evidence>
<dbReference type="EMBL" id="AE016819">
    <property type="protein sequence ID" value="AAS53814.1"/>
    <property type="molecule type" value="Genomic_DNA"/>
</dbReference>
<dbReference type="InParanoid" id="Q752Y0"/>
<dbReference type="GO" id="GO:0005524">
    <property type="term" value="F:ATP binding"/>
    <property type="evidence" value="ECO:0007669"/>
    <property type="project" value="UniProtKB-KW"/>
</dbReference>
<keyword evidence="18" id="KW-1185">Reference proteome</keyword>
<evidence type="ECO:0000256" key="15">
    <source>
        <dbReference type="ARBA" id="ARBA00023242"/>
    </source>
</evidence>
<dbReference type="FunCoup" id="Q752Y0">
    <property type="interactions" value="726"/>
</dbReference>
<keyword evidence="15" id="KW-0539">Nucleus</keyword>
<evidence type="ECO:0000259" key="16">
    <source>
        <dbReference type="SMART" id="SM00559"/>
    </source>
</evidence>
<keyword evidence="11" id="KW-0779">Telomere</keyword>
<dbReference type="RefSeq" id="NP_985990.1">
    <property type="nucleotide sequence ID" value="NM_211345.1"/>
</dbReference>
<accession>Q752Y0</accession>
<dbReference type="OMA" id="FWANVKH"/>
<keyword evidence="5" id="KW-0158">Chromosome</keyword>
<dbReference type="GeneID" id="4622267"/>
<name>Q752Y0_EREGS</name>
<dbReference type="GO" id="GO:0006310">
    <property type="term" value="P:DNA recombination"/>
    <property type="evidence" value="ECO:0007669"/>
    <property type="project" value="UniProtKB-KW"/>
</dbReference>
<protein>
    <recommendedName>
        <fullName evidence="4">DNA helicase</fullName>
        <ecNumber evidence="4">3.6.4.12</ecNumber>
    </recommendedName>
</protein>
<dbReference type="Pfam" id="PF03731">
    <property type="entry name" value="Ku_N"/>
    <property type="match status" value="1"/>
</dbReference>
<keyword evidence="12" id="KW-0238">DNA-binding</keyword>
<evidence type="ECO:0000256" key="3">
    <source>
        <dbReference type="ARBA" id="ARBA00005240"/>
    </source>
</evidence>